<reference evidence="2" key="1">
    <citation type="journal article" date="2020" name="Stud. Mycol.">
        <title>101 Dothideomycetes genomes: a test case for predicting lifestyles and emergence of pathogens.</title>
        <authorList>
            <person name="Haridas S."/>
            <person name="Albert R."/>
            <person name="Binder M."/>
            <person name="Bloem J."/>
            <person name="Labutti K."/>
            <person name="Salamov A."/>
            <person name="Andreopoulos B."/>
            <person name="Baker S."/>
            <person name="Barry K."/>
            <person name="Bills G."/>
            <person name="Bluhm B."/>
            <person name="Cannon C."/>
            <person name="Castanera R."/>
            <person name="Culley D."/>
            <person name="Daum C."/>
            <person name="Ezra D."/>
            <person name="Gonzalez J."/>
            <person name="Henrissat B."/>
            <person name="Kuo A."/>
            <person name="Liang C."/>
            <person name="Lipzen A."/>
            <person name="Lutzoni F."/>
            <person name="Magnuson J."/>
            <person name="Mondo S."/>
            <person name="Nolan M."/>
            <person name="Ohm R."/>
            <person name="Pangilinan J."/>
            <person name="Park H.-J."/>
            <person name="Ramirez L."/>
            <person name="Alfaro M."/>
            <person name="Sun H."/>
            <person name="Tritt A."/>
            <person name="Yoshinaga Y."/>
            <person name="Zwiers L.-H."/>
            <person name="Turgeon B."/>
            <person name="Goodwin S."/>
            <person name="Spatafora J."/>
            <person name="Crous P."/>
            <person name="Grigoriev I."/>
        </authorList>
    </citation>
    <scope>NUCLEOTIDE SEQUENCE</scope>
    <source>
        <strain evidence="2">CBS 675.92</strain>
    </source>
</reference>
<dbReference type="EMBL" id="ML976997">
    <property type="protein sequence ID" value="KAF1954844.1"/>
    <property type="molecule type" value="Genomic_DNA"/>
</dbReference>
<name>A0A6A5TRD8_9PLEO</name>
<keyword evidence="3" id="KW-1185">Reference proteome</keyword>
<feature type="compositionally biased region" description="Basic and acidic residues" evidence="1">
    <location>
        <begin position="183"/>
        <end position="198"/>
    </location>
</feature>
<protein>
    <submittedName>
        <fullName evidence="2">Uncharacterized protein</fullName>
    </submittedName>
</protein>
<accession>A0A6A5TRD8</accession>
<sequence length="539" mass="59619">MANRNAPLSFGPDPVTAPNAHTAYNAESTFGVTNVPLPVLYVIDEYIFRNQSWAGLEQGYNLRGGKASSARPDAAMTSMLRRHSPAWFMHFRVVFPWKLLTLAQRRQFRNQGLGEGNFPCVPPLVFTPAPGVIPPLVQNAAPVPPTVPVVQQGPLVAHSAQAPVIGLRVPRKAIAAPSSPQDRSGKEAADDATDDRPNYEGAPTPLVSLGDYDGNKDAFKPNDGDAKASIFNAKPNAVGLPVEEYIRQGLRHQFTVFPLRISALDQTGHRVIALARFAPAEHRVGSTDLETLTIFEHTMCPRPQGQLPGSIYVYNPTATNGSPVTVTPILWTANRLWEQLLHAAALRSTDSHDLVLDSLNQFVDQLIKDGGSFIHLMPRSRLLRLFIQLDQAEDRGTIFWLLDIITLSTAKFLNEPEPPYEDGLNQFSHYLVIKYRYSYVGACLGYRGHWAFCARYHAHGSELCYTRLQEMVSPELQARQLYTAAIQKIIRDGMATPGGIQALGNEKEVILNELVRARGDEAHEARLVYFPTALTHALR</sequence>
<dbReference type="Proteomes" id="UP000800035">
    <property type="component" value="Unassembled WGS sequence"/>
</dbReference>
<feature type="region of interest" description="Disordered" evidence="1">
    <location>
        <begin position="174"/>
        <end position="212"/>
    </location>
</feature>
<dbReference type="AlphaFoldDB" id="A0A6A5TRD8"/>
<evidence type="ECO:0000313" key="2">
    <source>
        <dbReference type="EMBL" id="KAF1954844.1"/>
    </source>
</evidence>
<evidence type="ECO:0000256" key="1">
    <source>
        <dbReference type="SAM" id="MobiDB-lite"/>
    </source>
</evidence>
<proteinExistence type="predicted"/>
<organism evidence="2 3">
    <name type="scientific">Byssothecium circinans</name>
    <dbReference type="NCBI Taxonomy" id="147558"/>
    <lineage>
        <taxon>Eukaryota</taxon>
        <taxon>Fungi</taxon>
        <taxon>Dikarya</taxon>
        <taxon>Ascomycota</taxon>
        <taxon>Pezizomycotina</taxon>
        <taxon>Dothideomycetes</taxon>
        <taxon>Pleosporomycetidae</taxon>
        <taxon>Pleosporales</taxon>
        <taxon>Massarineae</taxon>
        <taxon>Massarinaceae</taxon>
        <taxon>Byssothecium</taxon>
    </lineage>
</organism>
<evidence type="ECO:0000313" key="3">
    <source>
        <dbReference type="Proteomes" id="UP000800035"/>
    </source>
</evidence>
<gene>
    <name evidence="2" type="ORF">CC80DRAFT_550021</name>
</gene>